<dbReference type="eggNOG" id="ENOG5031CIN">
    <property type="taxonomic scope" value="Bacteria"/>
</dbReference>
<accession>C8PPR2</accession>
<dbReference type="STRING" id="596324.TREVI0001_2183"/>
<dbReference type="AlphaFoldDB" id="C8PPR2"/>
<comment type="caution">
    <text evidence="1">The sequence shown here is derived from an EMBL/GenBank/DDBJ whole genome shotgun (WGS) entry which is preliminary data.</text>
</comment>
<evidence type="ECO:0000313" key="2">
    <source>
        <dbReference type="Proteomes" id="UP000004509"/>
    </source>
</evidence>
<organism evidence="1 2">
    <name type="scientific">Treponema vincentii ATCC 35580</name>
    <dbReference type="NCBI Taxonomy" id="596324"/>
    <lineage>
        <taxon>Bacteria</taxon>
        <taxon>Pseudomonadati</taxon>
        <taxon>Spirochaetota</taxon>
        <taxon>Spirochaetia</taxon>
        <taxon>Spirochaetales</taxon>
        <taxon>Treponemataceae</taxon>
        <taxon>Treponema</taxon>
    </lineage>
</organism>
<gene>
    <name evidence="1" type="ORF">TREVI0001_2183</name>
</gene>
<protein>
    <submittedName>
        <fullName evidence="1">Uncharacterized protein</fullName>
    </submittedName>
</protein>
<evidence type="ECO:0000313" key="1">
    <source>
        <dbReference type="EMBL" id="EEV20605.1"/>
    </source>
</evidence>
<dbReference type="Proteomes" id="UP000004509">
    <property type="component" value="Unassembled WGS sequence"/>
</dbReference>
<proteinExistence type="predicted"/>
<sequence length="172" mass="18970">MQPAAERPALFIPLNRNNALNTAVLFNGNTAADFSENEPVTVRVLSILKNNTIRIAVKGAVLQAQTALSQDIREGAFLLMRVHITDNTVVLTPYQKHILPQIPHNDVFTQLGVPQSDLTAALIAFFRQNEQPLQPRPLLKILSSLHVLPPMKKKPLLPQFSSTPAASNLRNS</sequence>
<name>C8PPR2_9SPIR</name>
<dbReference type="RefSeq" id="WP_006188562.1">
    <property type="nucleotide sequence ID" value="NZ_ACYH01000030.1"/>
</dbReference>
<reference evidence="1 2" key="1">
    <citation type="submission" date="2009-07" db="EMBL/GenBank/DDBJ databases">
        <authorList>
            <person name="Madupu R."/>
            <person name="Sebastian Y."/>
            <person name="Durkin A.S."/>
            <person name="Torralba M."/>
            <person name="Methe B."/>
            <person name="Sutton G.G."/>
            <person name="Strausberg R.L."/>
            <person name="Nelson K.E."/>
        </authorList>
    </citation>
    <scope>NUCLEOTIDE SEQUENCE [LARGE SCALE GENOMIC DNA]</scope>
    <source>
        <strain evidence="1 2">ATCC 35580</strain>
    </source>
</reference>
<dbReference type="EMBL" id="ACYH01000030">
    <property type="protein sequence ID" value="EEV20605.1"/>
    <property type="molecule type" value="Genomic_DNA"/>
</dbReference>